<dbReference type="PANTHER" id="PTHR47320">
    <property type="entry name" value="BIFUNCTIONAL URIDYLYLTRANSFERASE/URIDYLYL-REMOVING ENZYME"/>
    <property type="match status" value="1"/>
</dbReference>
<dbReference type="Pfam" id="PF01842">
    <property type="entry name" value="ACT"/>
    <property type="match status" value="1"/>
</dbReference>
<dbReference type="AlphaFoldDB" id="A0A835U5C9"/>
<accession>A0A835U5C9</accession>
<dbReference type="InterPro" id="IPR045865">
    <property type="entry name" value="ACT-like_dom_sf"/>
</dbReference>
<dbReference type="PROSITE" id="PS51671">
    <property type="entry name" value="ACT"/>
    <property type="match status" value="1"/>
</dbReference>
<sequence>MELIEEGVGESSSPPRGIIQESAYDIKNEIYLRLVECGNPEAVANPNLRDQLDAHFNRLPLSYAVDINVDRAEDVLLHRKLLADAKDPEKRPAFNVRFMKLEDLITDTGKIIEDNEDGEFSMEALSARDEGPSIPIHEIIFSTVDRPKLLSQLSTVLSDLGLNIREAHVFSTTDGYSLDVF</sequence>
<dbReference type="InterPro" id="IPR010043">
    <property type="entry name" value="UTase/UR"/>
</dbReference>
<comment type="caution">
    <text evidence="3">The sequence shown here is derived from an EMBL/GenBank/DDBJ whole genome shotgun (WGS) entry which is preliminary data.</text>
</comment>
<dbReference type="InterPro" id="IPR002912">
    <property type="entry name" value="ACT_dom"/>
</dbReference>
<reference evidence="3 4" key="1">
    <citation type="journal article" date="2020" name="Nat. Food">
        <title>A phased Vanilla planifolia genome enables genetic improvement of flavour and production.</title>
        <authorList>
            <person name="Hasing T."/>
            <person name="Tang H."/>
            <person name="Brym M."/>
            <person name="Khazi F."/>
            <person name="Huang T."/>
            <person name="Chambers A.H."/>
        </authorList>
    </citation>
    <scope>NUCLEOTIDE SEQUENCE [LARGE SCALE GENOMIC DNA]</scope>
    <source>
        <tissue evidence="3">Leaf</tissue>
    </source>
</reference>
<evidence type="ECO:0000313" key="4">
    <source>
        <dbReference type="Proteomes" id="UP000636800"/>
    </source>
</evidence>
<keyword evidence="4" id="KW-1185">Reference proteome</keyword>
<evidence type="ECO:0000313" key="3">
    <source>
        <dbReference type="EMBL" id="KAG0449303.1"/>
    </source>
</evidence>
<dbReference type="PANTHER" id="PTHR47320:SF1">
    <property type="entry name" value="BIFUNCTIONAL URIDYLYLTRANSFERASE_URIDYLYL-REMOVING ENZYME"/>
    <property type="match status" value="1"/>
</dbReference>
<keyword evidence="1" id="KW-0378">Hydrolase</keyword>
<evidence type="ECO:0000256" key="1">
    <source>
        <dbReference type="ARBA" id="ARBA00022801"/>
    </source>
</evidence>
<dbReference type="EMBL" id="JADCNL010000196">
    <property type="protein sequence ID" value="KAG0449303.1"/>
    <property type="molecule type" value="Genomic_DNA"/>
</dbReference>
<dbReference type="OrthoDB" id="780945at2759"/>
<feature type="domain" description="ACT" evidence="2">
    <location>
        <begin position="138"/>
        <end position="181"/>
    </location>
</feature>
<dbReference type="Proteomes" id="UP000636800">
    <property type="component" value="Unassembled WGS sequence"/>
</dbReference>
<evidence type="ECO:0000259" key="2">
    <source>
        <dbReference type="PROSITE" id="PS51671"/>
    </source>
</evidence>
<organism evidence="3 4">
    <name type="scientific">Vanilla planifolia</name>
    <name type="common">Vanilla</name>
    <dbReference type="NCBI Taxonomy" id="51239"/>
    <lineage>
        <taxon>Eukaryota</taxon>
        <taxon>Viridiplantae</taxon>
        <taxon>Streptophyta</taxon>
        <taxon>Embryophyta</taxon>
        <taxon>Tracheophyta</taxon>
        <taxon>Spermatophyta</taxon>
        <taxon>Magnoliopsida</taxon>
        <taxon>Liliopsida</taxon>
        <taxon>Asparagales</taxon>
        <taxon>Orchidaceae</taxon>
        <taxon>Vanilloideae</taxon>
        <taxon>Vanilleae</taxon>
        <taxon>Vanilla</taxon>
    </lineage>
</organism>
<dbReference type="GO" id="GO:0016787">
    <property type="term" value="F:hydrolase activity"/>
    <property type="evidence" value="ECO:0007669"/>
    <property type="project" value="UniProtKB-KW"/>
</dbReference>
<gene>
    <name evidence="3" type="ORF">HPP92_027442</name>
</gene>
<dbReference type="SUPFAM" id="SSF55021">
    <property type="entry name" value="ACT-like"/>
    <property type="match status" value="1"/>
</dbReference>
<protein>
    <recommendedName>
        <fullName evidence="2">ACT domain-containing protein</fullName>
    </recommendedName>
</protein>
<dbReference type="GO" id="GO:0008773">
    <property type="term" value="F:[protein-PII] uridylyltransferase activity"/>
    <property type="evidence" value="ECO:0007669"/>
    <property type="project" value="InterPro"/>
</dbReference>
<name>A0A835U5C9_VANPL</name>
<proteinExistence type="predicted"/>